<comment type="caution">
    <text evidence="3">The sequence shown here is derived from an EMBL/GenBank/DDBJ whole genome shotgun (WGS) entry which is preliminary data.</text>
</comment>
<dbReference type="AlphaFoldDB" id="A0ABD1Q070"/>
<evidence type="ECO:0000313" key="3">
    <source>
        <dbReference type="EMBL" id="KAL2469237.1"/>
    </source>
</evidence>
<feature type="transmembrane region" description="Helical" evidence="2">
    <location>
        <begin position="62"/>
        <end position="84"/>
    </location>
</feature>
<keyword evidence="4" id="KW-1185">Reference proteome</keyword>
<proteinExistence type="predicted"/>
<feature type="region of interest" description="Disordered" evidence="1">
    <location>
        <begin position="1"/>
        <end position="46"/>
    </location>
</feature>
<evidence type="ECO:0000313" key="4">
    <source>
        <dbReference type="Proteomes" id="UP001604277"/>
    </source>
</evidence>
<sequence length="103" mass="11268">MSDSFSAPATPGSTSSNKSRTSRSPAPCNLTPSTRSSPSIVSQNPVQTGSVSWIDILYKKRLTIFIIHFFMLVVVILKAFNLLCEAEDKSYIKRTGFAHGLES</sequence>
<protein>
    <submittedName>
        <fullName evidence="3">Uncharacterized protein</fullName>
    </submittedName>
</protein>
<dbReference type="Proteomes" id="UP001604277">
    <property type="component" value="Unassembled WGS sequence"/>
</dbReference>
<organism evidence="3 4">
    <name type="scientific">Forsythia ovata</name>
    <dbReference type="NCBI Taxonomy" id="205694"/>
    <lineage>
        <taxon>Eukaryota</taxon>
        <taxon>Viridiplantae</taxon>
        <taxon>Streptophyta</taxon>
        <taxon>Embryophyta</taxon>
        <taxon>Tracheophyta</taxon>
        <taxon>Spermatophyta</taxon>
        <taxon>Magnoliopsida</taxon>
        <taxon>eudicotyledons</taxon>
        <taxon>Gunneridae</taxon>
        <taxon>Pentapetalae</taxon>
        <taxon>asterids</taxon>
        <taxon>lamiids</taxon>
        <taxon>Lamiales</taxon>
        <taxon>Oleaceae</taxon>
        <taxon>Forsythieae</taxon>
        <taxon>Forsythia</taxon>
    </lineage>
</organism>
<keyword evidence="2" id="KW-0812">Transmembrane</keyword>
<keyword evidence="2" id="KW-1133">Transmembrane helix</keyword>
<keyword evidence="2" id="KW-0472">Membrane</keyword>
<evidence type="ECO:0000256" key="2">
    <source>
        <dbReference type="SAM" id="Phobius"/>
    </source>
</evidence>
<gene>
    <name evidence="3" type="ORF">Fot_50813</name>
</gene>
<dbReference type="EMBL" id="JBFOLJ010000016">
    <property type="protein sequence ID" value="KAL2469237.1"/>
    <property type="molecule type" value="Genomic_DNA"/>
</dbReference>
<name>A0ABD1Q070_9LAMI</name>
<feature type="compositionally biased region" description="Polar residues" evidence="1">
    <location>
        <begin position="30"/>
        <end position="46"/>
    </location>
</feature>
<evidence type="ECO:0000256" key="1">
    <source>
        <dbReference type="SAM" id="MobiDB-lite"/>
    </source>
</evidence>
<accession>A0ABD1Q070</accession>
<feature type="compositionally biased region" description="Low complexity" evidence="1">
    <location>
        <begin position="13"/>
        <end position="24"/>
    </location>
</feature>
<reference evidence="4" key="1">
    <citation type="submission" date="2024-07" db="EMBL/GenBank/DDBJ databases">
        <title>Two chromosome-level genome assemblies of Korean endemic species Abeliophyllum distichum and Forsythia ovata (Oleaceae).</title>
        <authorList>
            <person name="Jang H."/>
        </authorList>
    </citation>
    <scope>NUCLEOTIDE SEQUENCE [LARGE SCALE GENOMIC DNA]</scope>
</reference>